<keyword evidence="2" id="KW-1185">Reference proteome</keyword>
<gene>
    <name evidence="1" type="ORF">DVH24_032875</name>
</gene>
<dbReference type="EMBL" id="RDQH01000337">
    <property type="protein sequence ID" value="RXH84591.1"/>
    <property type="molecule type" value="Genomic_DNA"/>
</dbReference>
<protein>
    <submittedName>
        <fullName evidence="1">Uncharacterized protein</fullName>
    </submittedName>
</protein>
<accession>A0A498IT13</accession>
<proteinExistence type="predicted"/>
<name>A0A498IT13_MALDO</name>
<sequence>MEIDGSGAGCGHTGVRRKKIEDVICLQTGLPLTDKKNSYAIDFAVGHGNGGSKLCDERLGLALKSSRDATIPTADAAAMLFFFGFFAFLEREYSACFSEKLGWKFGI</sequence>
<reference evidence="1 2" key="1">
    <citation type="submission" date="2018-10" db="EMBL/GenBank/DDBJ databases">
        <title>A high-quality apple genome assembly.</title>
        <authorList>
            <person name="Hu J."/>
        </authorList>
    </citation>
    <scope>NUCLEOTIDE SEQUENCE [LARGE SCALE GENOMIC DNA]</scope>
    <source>
        <strain evidence="2">cv. HFTH1</strain>
        <tissue evidence="1">Young leaf</tissue>
    </source>
</reference>
<evidence type="ECO:0000313" key="1">
    <source>
        <dbReference type="EMBL" id="RXH84591.1"/>
    </source>
</evidence>
<organism evidence="1 2">
    <name type="scientific">Malus domestica</name>
    <name type="common">Apple</name>
    <name type="synonym">Pyrus malus</name>
    <dbReference type="NCBI Taxonomy" id="3750"/>
    <lineage>
        <taxon>Eukaryota</taxon>
        <taxon>Viridiplantae</taxon>
        <taxon>Streptophyta</taxon>
        <taxon>Embryophyta</taxon>
        <taxon>Tracheophyta</taxon>
        <taxon>Spermatophyta</taxon>
        <taxon>Magnoliopsida</taxon>
        <taxon>eudicotyledons</taxon>
        <taxon>Gunneridae</taxon>
        <taxon>Pentapetalae</taxon>
        <taxon>rosids</taxon>
        <taxon>fabids</taxon>
        <taxon>Rosales</taxon>
        <taxon>Rosaceae</taxon>
        <taxon>Amygdaloideae</taxon>
        <taxon>Maleae</taxon>
        <taxon>Malus</taxon>
    </lineage>
</organism>
<dbReference type="Proteomes" id="UP000290289">
    <property type="component" value="Chromosome 11"/>
</dbReference>
<evidence type="ECO:0000313" key="2">
    <source>
        <dbReference type="Proteomes" id="UP000290289"/>
    </source>
</evidence>
<dbReference type="AlphaFoldDB" id="A0A498IT13"/>
<comment type="caution">
    <text evidence="1">The sequence shown here is derived from an EMBL/GenBank/DDBJ whole genome shotgun (WGS) entry which is preliminary data.</text>
</comment>